<dbReference type="PROSITE" id="PS51819">
    <property type="entry name" value="VOC"/>
    <property type="match status" value="1"/>
</dbReference>
<reference evidence="2 3" key="1">
    <citation type="submission" date="2020-08" db="EMBL/GenBank/DDBJ databases">
        <title>Genomic Encyclopedia of Type Strains, Phase IV (KMG-IV): sequencing the most valuable type-strain genomes for metagenomic binning, comparative biology and taxonomic classification.</title>
        <authorList>
            <person name="Goeker M."/>
        </authorList>
    </citation>
    <scope>NUCLEOTIDE SEQUENCE [LARGE SCALE GENOMIC DNA]</scope>
    <source>
        <strain evidence="2 3">DSM 12252</strain>
    </source>
</reference>
<evidence type="ECO:0000313" key="3">
    <source>
        <dbReference type="Proteomes" id="UP000590740"/>
    </source>
</evidence>
<gene>
    <name evidence="2" type="ORF">HNQ65_000666</name>
</gene>
<dbReference type="InterPro" id="IPR029068">
    <property type="entry name" value="Glyas_Bleomycin-R_OHBP_Dase"/>
</dbReference>
<evidence type="ECO:0000313" key="2">
    <source>
        <dbReference type="EMBL" id="MBB5031112.1"/>
    </source>
</evidence>
<evidence type="ECO:0000259" key="1">
    <source>
        <dbReference type="PROSITE" id="PS51819"/>
    </source>
</evidence>
<proteinExistence type="predicted"/>
<organism evidence="2 3">
    <name type="scientific">Prosthecobacter vanneervenii</name>
    <dbReference type="NCBI Taxonomy" id="48466"/>
    <lineage>
        <taxon>Bacteria</taxon>
        <taxon>Pseudomonadati</taxon>
        <taxon>Verrucomicrobiota</taxon>
        <taxon>Verrucomicrobiia</taxon>
        <taxon>Verrucomicrobiales</taxon>
        <taxon>Verrucomicrobiaceae</taxon>
        <taxon>Prosthecobacter</taxon>
    </lineage>
</organism>
<dbReference type="EMBL" id="JACHIG010000001">
    <property type="protein sequence ID" value="MBB5031112.1"/>
    <property type="molecule type" value="Genomic_DNA"/>
</dbReference>
<dbReference type="Gene3D" id="3.30.720.120">
    <property type="match status" value="1"/>
</dbReference>
<dbReference type="AlphaFoldDB" id="A0A7W8DIJ3"/>
<dbReference type="InterPro" id="IPR004360">
    <property type="entry name" value="Glyas_Fos-R_dOase_dom"/>
</dbReference>
<dbReference type="PANTHER" id="PTHR34109">
    <property type="entry name" value="BNAUNNG04460D PROTEIN-RELATED"/>
    <property type="match status" value="1"/>
</dbReference>
<dbReference type="PANTHER" id="PTHR34109:SF1">
    <property type="entry name" value="VOC DOMAIN-CONTAINING PROTEIN"/>
    <property type="match status" value="1"/>
</dbReference>
<dbReference type="CDD" id="cd07246">
    <property type="entry name" value="VOC_like"/>
    <property type="match status" value="1"/>
</dbReference>
<accession>A0A7W8DIJ3</accession>
<dbReference type="Proteomes" id="UP000590740">
    <property type="component" value="Unassembled WGS sequence"/>
</dbReference>
<dbReference type="SUPFAM" id="SSF54593">
    <property type="entry name" value="Glyoxalase/Bleomycin resistance protein/Dihydroxybiphenyl dioxygenase"/>
    <property type="match status" value="1"/>
</dbReference>
<name>A0A7W8DIJ3_9BACT</name>
<feature type="domain" description="VOC" evidence="1">
    <location>
        <begin position="8"/>
        <end position="132"/>
    </location>
</feature>
<dbReference type="InterPro" id="IPR037523">
    <property type="entry name" value="VOC_core"/>
</dbReference>
<dbReference type="RefSeq" id="WP_184338054.1">
    <property type="nucleotide sequence ID" value="NZ_JACHIG010000001.1"/>
</dbReference>
<keyword evidence="3" id="KW-1185">Reference proteome</keyword>
<protein>
    <submittedName>
        <fullName evidence="2">PhnB protein</fullName>
    </submittedName>
</protein>
<sequence>MSTPDHSYPAFSPYITVQDAAKAISFYQEAFGATERFRLVDAATGKIGHAELNLQGGLLMLSDENPAWNKSPQTLGGTPVKFSLMVENADAAIAKAAAAGATVQMPATDMFYGFRSGCVCDPFGHIWMLQHEIEKVSPEEMQKRWNSMTEKCPASKESDK</sequence>
<dbReference type="Gene3D" id="3.30.720.110">
    <property type="match status" value="1"/>
</dbReference>
<comment type="caution">
    <text evidence="2">The sequence shown here is derived from an EMBL/GenBank/DDBJ whole genome shotgun (WGS) entry which is preliminary data.</text>
</comment>
<dbReference type="Pfam" id="PF00903">
    <property type="entry name" value="Glyoxalase"/>
    <property type="match status" value="1"/>
</dbReference>